<dbReference type="CDD" id="cd18724">
    <property type="entry name" value="PIN_LabA-like"/>
    <property type="match status" value="1"/>
</dbReference>
<dbReference type="OrthoDB" id="5590473at2759"/>
<dbReference type="Gene3D" id="3.40.50.1010">
    <property type="entry name" value="5'-nuclease"/>
    <property type="match status" value="1"/>
</dbReference>
<name>A0A9W9L667_9EURO</name>
<accession>A0A9W9L667</accession>
<evidence type="ECO:0008006" key="4">
    <source>
        <dbReference type="Google" id="ProtNLM"/>
    </source>
</evidence>
<dbReference type="PANTHER" id="PTHR15837:SF5">
    <property type="entry name" value="NYN DOMAIN-CONTAINING PROTEIN"/>
    <property type="match status" value="1"/>
</dbReference>
<comment type="caution">
    <text evidence="2">The sequence shown here is derived from an EMBL/GenBank/DDBJ whole genome shotgun (WGS) entry which is preliminary data.</text>
</comment>
<feature type="region of interest" description="Disordered" evidence="1">
    <location>
        <begin position="23"/>
        <end position="66"/>
    </location>
</feature>
<dbReference type="GeneID" id="81403299"/>
<organism evidence="2 3">
    <name type="scientific">Penicillium bovifimosum</name>
    <dbReference type="NCBI Taxonomy" id="126998"/>
    <lineage>
        <taxon>Eukaryota</taxon>
        <taxon>Fungi</taxon>
        <taxon>Dikarya</taxon>
        <taxon>Ascomycota</taxon>
        <taxon>Pezizomycotina</taxon>
        <taxon>Eurotiomycetes</taxon>
        <taxon>Eurotiomycetidae</taxon>
        <taxon>Eurotiales</taxon>
        <taxon>Aspergillaceae</taxon>
        <taxon>Penicillium</taxon>
    </lineage>
</organism>
<protein>
    <recommendedName>
        <fullName evidence="4">NYN domain-containing protein</fullName>
    </recommendedName>
</protein>
<feature type="compositionally biased region" description="Basic and acidic residues" evidence="1">
    <location>
        <begin position="46"/>
        <end position="57"/>
    </location>
</feature>
<dbReference type="PANTHER" id="PTHR15837">
    <property type="entry name" value="RAN GUANINE NUCLEOTIDE RELEASE FACTOR"/>
    <property type="match status" value="1"/>
</dbReference>
<dbReference type="GO" id="GO:0005634">
    <property type="term" value="C:nucleus"/>
    <property type="evidence" value="ECO:0007669"/>
    <property type="project" value="TreeGrafter"/>
</dbReference>
<proteinExistence type="predicted"/>
<gene>
    <name evidence="2" type="ORF">N7515_003385</name>
</gene>
<evidence type="ECO:0000313" key="2">
    <source>
        <dbReference type="EMBL" id="KAJ5138537.1"/>
    </source>
</evidence>
<dbReference type="AlphaFoldDB" id="A0A9W9L667"/>
<dbReference type="Proteomes" id="UP001149079">
    <property type="component" value="Unassembled WGS sequence"/>
</dbReference>
<sequence length="531" mass="58229">MIASDPPVLSNWDFSGVHDLLRSPTYKGTSEPFRHHEDSTPSFPDEETKHPTCHTREIMSPSSQRSFPRLGDFSAVWELLHGESAPTSVASPSVTTKSELDMAQPPLDEVPSALIEKSSKGASFSGLTNHVPTSPSITILKRVPGHKPLAENTKNASVNMPLDIPRTPAKPIAGAGDLSDTPKAKSKRRSRGKTSRNDPFSSEGSAGVDSDTSLVFDPPMCATTDAFAFIPAQVGTPEAKHNRYDTPPSSYDDSDCTLTADTIKGLAGGTHVRSTLYKSSIERRVALVRRLLDDFPEYATIVSRSKETLTGSSEGIDSPPIHVFIDMSNILVGFHDAVKASRSIPLSTRIRRIHMSFSNLALIMERGRQTAKRVLVGSDRLPSIDEAESLGYETNILERVQKKSGTPRLEKVWKDGLPSKGTIGGPETVAAPGRVEQGVDEILHLKMLESLIDTDKPATIVLATGDAAAAEFSGGFMKMVERALRRRWKVELVSFAQGTSYAYRRKEFRNQWGDQFQLIELDPYVEELFDR</sequence>
<feature type="compositionally biased region" description="Basic residues" evidence="1">
    <location>
        <begin position="184"/>
        <end position="194"/>
    </location>
</feature>
<keyword evidence="3" id="KW-1185">Reference proteome</keyword>
<evidence type="ECO:0000313" key="3">
    <source>
        <dbReference type="Proteomes" id="UP001149079"/>
    </source>
</evidence>
<reference evidence="2" key="1">
    <citation type="submission" date="2022-11" db="EMBL/GenBank/DDBJ databases">
        <authorList>
            <person name="Petersen C."/>
        </authorList>
    </citation>
    <scope>NUCLEOTIDE SEQUENCE</scope>
    <source>
        <strain evidence="2">IBT 22155</strain>
    </source>
</reference>
<dbReference type="EMBL" id="JAPQKL010000003">
    <property type="protein sequence ID" value="KAJ5138537.1"/>
    <property type="molecule type" value="Genomic_DNA"/>
</dbReference>
<dbReference type="GO" id="GO:0031267">
    <property type="term" value="F:small GTPase binding"/>
    <property type="evidence" value="ECO:0007669"/>
    <property type="project" value="TreeGrafter"/>
</dbReference>
<evidence type="ECO:0000256" key="1">
    <source>
        <dbReference type="SAM" id="MobiDB-lite"/>
    </source>
</evidence>
<dbReference type="InterPro" id="IPR007681">
    <property type="entry name" value="Mog1"/>
</dbReference>
<feature type="region of interest" description="Disordered" evidence="1">
    <location>
        <begin position="148"/>
        <end position="212"/>
    </location>
</feature>
<dbReference type="RefSeq" id="XP_056523186.1">
    <property type="nucleotide sequence ID" value="XM_056664129.1"/>
</dbReference>
<dbReference type="GO" id="GO:0006606">
    <property type="term" value="P:protein import into nucleus"/>
    <property type="evidence" value="ECO:0007669"/>
    <property type="project" value="TreeGrafter"/>
</dbReference>
<dbReference type="GO" id="GO:0005085">
    <property type="term" value="F:guanyl-nucleotide exchange factor activity"/>
    <property type="evidence" value="ECO:0007669"/>
    <property type="project" value="TreeGrafter"/>
</dbReference>
<reference evidence="2" key="2">
    <citation type="journal article" date="2023" name="IMA Fungus">
        <title>Comparative genomic study of the Penicillium genus elucidates a diverse pangenome and 15 lateral gene transfer events.</title>
        <authorList>
            <person name="Petersen C."/>
            <person name="Sorensen T."/>
            <person name="Nielsen M.R."/>
            <person name="Sondergaard T.E."/>
            <person name="Sorensen J.L."/>
            <person name="Fitzpatrick D.A."/>
            <person name="Frisvad J.C."/>
            <person name="Nielsen K.L."/>
        </authorList>
    </citation>
    <scope>NUCLEOTIDE SEQUENCE</scope>
    <source>
        <strain evidence="2">IBT 22155</strain>
    </source>
</reference>